<organism evidence="1">
    <name type="scientific">Mariniphaga anaerophila</name>
    <dbReference type="NCBI Taxonomy" id="1484053"/>
    <lineage>
        <taxon>Bacteria</taxon>
        <taxon>Pseudomonadati</taxon>
        <taxon>Bacteroidota</taxon>
        <taxon>Bacteroidia</taxon>
        <taxon>Marinilabiliales</taxon>
        <taxon>Prolixibacteraceae</taxon>
        <taxon>Mariniphaga</taxon>
    </lineage>
</organism>
<sequence length="142" mass="16584">MREDFKYANLIAPCGMNCGLCIGHLREKRPCGGCFKKDDENKPKVCRSCVIVNCNLLSETESGFCYDCEKYPCNRLKNLDKRYRTKYGMSMIENLAYIKNHGLEKFIKNEEEKWRCKICGYGLSVHRDYCINCKTEISQNTY</sequence>
<reference evidence="1" key="1">
    <citation type="journal article" date="2020" name="mSystems">
        <title>Genome- and Community-Level Interaction Insights into Carbon Utilization and Element Cycling Functions of Hydrothermarchaeota in Hydrothermal Sediment.</title>
        <authorList>
            <person name="Zhou Z."/>
            <person name="Liu Y."/>
            <person name="Xu W."/>
            <person name="Pan J."/>
            <person name="Luo Z.H."/>
            <person name="Li M."/>
        </authorList>
    </citation>
    <scope>NUCLEOTIDE SEQUENCE [LARGE SCALE GENOMIC DNA]</scope>
    <source>
        <strain evidence="1">SpSt-1217</strain>
    </source>
</reference>
<evidence type="ECO:0000313" key="1">
    <source>
        <dbReference type="EMBL" id="HDR52183.1"/>
    </source>
</evidence>
<protein>
    <submittedName>
        <fullName evidence="1">DUF3795 domain-containing protein</fullName>
    </submittedName>
</protein>
<proteinExistence type="predicted"/>
<accession>A0A831LM75</accession>
<dbReference type="EMBL" id="DSDK01000621">
    <property type="protein sequence ID" value="HDR52183.1"/>
    <property type="molecule type" value="Genomic_DNA"/>
</dbReference>
<gene>
    <name evidence="1" type="ORF">ENN90_11290</name>
</gene>
<name>A0A831LM75_9BACT</name>
<dbReference type="AlphaFoldDB" id="A0A831LM75"/>
<dbReference type="Proteomes" id="UP000886047">
    <property type="component" value="Unassembled WGS sequence"/>
</dbReference>
<comment type="caution">
    <text evidence="1">The sequence shown here is derived from an EMBL/GenBank/DDBJ whole genome shotgun (WGS) entry which is preliminary data.</text>
</comment>